<sequence>MHDCFEGQSSSTSHVTETFTHDVPLFPINPRAHEQSTLWFLTLHSDFDPHGFEMEQESVHNLLMHSLSVGQSELSEQLTMLHVTKGFPVSPAGQ</sequence>
<accession>A0A0K2TBT6</accession>
<organism evidence="1">
    <name type="scientific">Lepeophtheirus salmonis</name>
    <name type="common">Salmon louse</name>
    <name type="synonym">Caligus salmonis</name>
    <dbReference type="NCBI Taxonomy" id="72036"/>
    <lineage>
        <taxon>Eukaryota</taxon>
        <taxon>Metazoa</taxon>
        <taxon>Ecdysozoa</taxon>
        <taxon>Arthropoda</taxon>
        <taxon>Crustacea</taxon>
        <taxon>Multicrustacea</taxon>
        <taxon>Hexanauplia</taxon>
        <taxon>Copepoda</taxon>
        <taxon>Siphonostomatoida</taxon>
        <taxon>Caligidae</taxon>
        <taxon>Lepeophtheirus</taxon>
    </lineage>
</organism>
<dbReference type="EMBL" id="HACA01005540">
    <property type="protein sequence ID" value="CDW22901.1"/>
    <property type="molecule type" value="Transcribed_RNA"/>
</dbReference>
<reference evidence="1" key="1">
    <citation type="submission" date="2014-05" db="EMBL/GenBank/DDBJ databases">
        <authorList>
            <person name="Chronopoulou M."/>
        </authorList>
    </citation>
    <scope>NUCLEOTIDE SEQUENCE</scope>
    <source>
        <tissue evidence="1">Whole organism</tissue>
    </source>
</reference>
<name>A0A0K2TBT6_LEPSM</name>
<evidence type="ECO:0000313" key="1">
    <source>
        <dbReference type="EMBL" id="CDW22901.1"/>
    </source>
</evidence>
<proteinExistence type="predicted"/>
<dbReference type="AlphaFoldDB" id="A0A0K2TBT6"/>
<protein>
    <submittedName>
        <fullName evidence="1">Uncharacterized protein</fullName>
    </submittedName>
</protein>